<evidence type="ECO:0000313" key="2">
    <source>
        <dbReference type="EMBL" id="KAK8068201.1"/>
    </source>
</evidence>
<feature type="compositionally biased region" description="Basic and acidic residues" evidence="1">
    <location>
        <begin position="70"/>
        <end position="83"/>
    </location>
</feature>
<proteinExistence type="predicted"/>
<protein>
    <submittedName>
        <fullName evidence="2">Uncharacterized protein</fullName>
    </submittedName>
</protein>
<organism evidence="2 3">
    <name type="scientific">Apiospora saccharicola</name>
    <dbReference type="NCBI Taxonomy" id="335842"/>
    <lineage>
        <taxon>Eukaryota</taxon>
        <taxon>Fungi</taxon>
        <taxon>Dikarya</taxon>
        <taxon>Ascomycota</taxon>
        <taxon>Pezizomycotina</taxon>
        <taxon>Sordariomycetes</taxon>
        <taxon>Xylariomycetidae</taxon>
        <taxon>Amphisphaeriales</taxon>
        <taxon>Apiosporaceae</taxon>
        <taxon>Apiospora</taxon>
    </lineage>
</organism>
<accession>A0ABR1VAI9</accession>
<dbReference type="EMBL" id="JAQQWM010000004">
    <property type="protein sequence ID" value="KAK8068201.1"/>
    <property type="molecule type" value="Genomic_DNA"/>
</dbReference>
<evidence type="ECO:0000256" key="1">
    <source>
        <dbReference type="SAM" id="MobiDB-lite"/>
    </source>
</evidence>
<feature type="region of interest" description="Disordered" evidence="1">
    <location>
        <begin position="1"/>
        <end position="93"/>
    </location>
</feature>
<gene>
    <name evidence="2" type="ORF">PG996_007313</name>
</gene>
<keyword evidence="3" id="KW-1185">Reference proteome</keyword>
<name>A0ABR1VAI9_9PEZI</name>
<evidence type="ECO:0000313" key="3">
    <source>
        <dbReference type="Proteomes" id="UP001446871"/>
    </source>
</evidence>
<sequence length="150" mass="16217">MQEPVLLPASPMHLGESEHLPVGRLAGPGKPTNGRSNRAADLHRLLLAPAAADAETGRVPSRTSLGMGVGRREPPRRQEDGTPRLRTKNPNYYGTASGVSDSFQWQKLGAMGHAGRSGLLDLWTGRTDMSWAPVSGTRDRHFAIYVPTKV</sequence>
<dbReference type="Proteomes" id="UP001446871">
    <property type="component" value="Unassembled WGS sequence"/>
</dbReference>
<reference evidence="2 3" key="1">
    <citation type="submission" date="2023-01" db="EMBL/GenBank/DDBJ databases">
        <title>Analysis of 21 Apiospora genomes using comparative genomics revels a genus with tremendous synthesis potential of carbohydrate active enzymes and secondary metabolites.</title>
        <authorList>
            <person name="Sorensen T."/>
        </authorList>
    </citation>
    <scope>NUCLEOTIDE SEQUENCE [LARGE SCALE GENOMIC DNA]</scope>
    <source>
        <strain evidence="2 3">CBS 83171</strain>
    </source>
</reference>
<comment type="caution">
    <text evidence="2">The sequence shown here is derived from an EMBL/GenBank/DDBJ whole genome shotgun (WGS) entry which is preliminary data.</text>
</comment>